<proteinExistence type="predicted"/>
<dbReference type="RefSeq" id="WP_027676705.1">
    <property type="nucleotide sequence ID" value="NZ_CP039694.1"/>
</dbReference>
<dbReference type="OrthoDB" id="8289713at2"/>
<dbReference type="Proteomes" id="UP000826513">
    <property type="component" value="Plasmid pTiAF3.44"/>
</dbReference>
<protein>
    <recommendedName>
        <fullName evidence="1">Cytokinin glycosidase domain-containing protein</fullName>
    </recommendedName>
</protein>
<dbReference type="Pfam" id="PF02027">
    <property type="entry name" value="RolB_RolC"/>
    <property type="match status" value="1"/>
</dbReference>
<dbReference type="KEGG" id="alf:CFBP5473_23880"/>
<evidence type="ECO:0000313" key="3">
    <source>
        <dbReference type="EMBL" id="QYA10340.1"/>
    </source>
</evidence>
<reference evidence="3 5" key="2">
    <citation type="submission" date="2021-03" db="EMBL/GenBank/DDBJ databases">
        <title>Rapid diversification of plasmids in a genus of pathogenic and nitrogen fixing bacteria.</title>
        <authorList>
            <person name="Weisberg A.J."/>
            <person name="Miller M."/>
            <person name="Ream W."/>
            <person name="Grunwald N.J."/>
            <person name="Chang J.H."/>
        </authorList>
    </citation>
    <scope>NUCLEOTIDE SEQUENCE [LARGE SCALE GENOMIC DNA]</scope>
    <source>
        <strain evidence="3 5">AF3.44</strain>
        <plasmid evidence="3 5">pTiAF3.44</plasmid>
    </source>
</reference>
<dbReference type="Proteomes" id="UP000298545">
    <property type="component" value="Plasmid pTiCFBP5473"/>
</dbReference>
<sequence length="235" mass="26539">MAFHRPAFQPKHVDFVSDTDLGNSILSGFKEEYVDFIRTTLVNAQNSWAKFALEDGRETAHEKSARFSEVPCLHDPSLDFVLPDSDLWYFYGTFHEIRRYAECGNFLCKDAFRFVACTESPYADGMTAQTIREWYNKISPGSRLSLKDVEAFFAFLPSSSFSNTIHTVLEIHGKHVRRFVAPIPGSCFGGEVVAFGPAFSQPIEPRPAASILTVAKRCGWPLKTCFRCQMNARSQ</sequence>
<geneLocation type="plasmid" evidence="2">
    <name>pTiCFBP5473</name>
</geneLocation>
<accession>A0A4D7DV77</accession>
<keyword evidence="2" id="KW-0614">Plasmid</keyword>
<dbReference type="EMBL" id="CP072169">
    <property type="protein sequence ID" value="QYA10340.1"/>
    <property type="molecule type" value="Genomic_DNA"/>
</dbReference>
<evidence type="ECO:0000313" key="2">
    <source>
        <dbReference type="EMBL" id="QCJ01004.1"/>
    </source>
</evidence>
<dbReference type="AlphaFoldDB" id="A0A4D7DV77"/>
<reference evidence="2 4" key="1">
    <citation type="submission" date="2019-04" db="EMBL/GenBank/DDBJ databases">
        <title>Complete genome sequence of Agrobacterium larrymoorei CFBP5473.</title>
        <authorList>
            <person name="Haryono M."/>
            <person name="Chou L."/>
            <person name="Lin Y.-C."/>
            <person name="Lai E.-M."/>
            <person name="Kuo C.-H."/>
        </authorList>
    </citation>
    <scope>NUCLEOTIDE SEQUENCE [LARGE SCALE GENOMIC DNA]</scope>
    <source>
        <strain evidence="2 4">CFBP5473</strain>
        <plasmid evidence="4">pticfbp5473</plasmid>
        <plasmid evidence="2">pTiCFBP5473</plasmid>
    </source>
</reference>
<organism evidence="2 4">
    <name type="scientific">Agrobacterium larrymoorei</name>
    <dbReference type="NCBI Taxonomy" id="160699"/>
    <lineage>
        <taxon>Bacteria</taxon>
        <taxon>Pseudomonadati</taxon>
        <taxon>Pseudomonadota</taxon>
        <taxon>Alphaproteobacteria</taxon>
        <taxon>Hyphomicrobiales</taxon>
        <taxon>Rhizobiaceae</taxon>
        <taxon>Rhizobium/Agrobacterium group</taxon>
        <taxon>Agrobacterium</taxon>
    </lineage>
</organism>
<dbReference type="EMBL" id="CP039694">
    <property type="protein sequence ID" value="QCJ01004.1"/>
    <property type="molecule type" value="Genomic_DNA"/>
</dbReference>
<name>A0A4D7DV77_9HYPH</name>
<dbReference type="InterPro" id="IPR006064">
    <property type="entry name" value="Glycosidase"/>
</dbReference>
<evidence type="ECO:0000313" key="5">
    <source>
        <dbReference type="Proteomes" id="UP000826513"/>
    </source>
</evidence>
<feature type="domain" description="Cytokinin glycosidase" evidence="1">
    <location>
        <begin position="4"/>
        <end position="197"/>
    </location>
</feature>
<gene>
    <name evidence="2" type="ORF">CFBP5473_23880</name>
    <name evidence="3" type="ORF">J5285_22545</name>
</gene>
<evidence type="ECO:0000313" key="4">
    <source>
        <dbReference type="Proteomes" id="UP000298545"/>
    </source>
</evidence>
<evidence type="ECO:0000259" key="1">
    <source>
        <dbReference type="Pfam" id="PF02027"/>
    </source>
</evidence>
<keyword evidence="5" id="KW-1185">Reference proteome</keyword>
<geneLocation type="plasmid" evidence="4">
    <name>pticfbp5473</name>
</geneLocation>
<geneLocation type="plasmid" evidence="3 5">
    <name>pTiAF3.44</name>
</geneLocation>